<dbReference type="Gene3D" id="2.60.120.260">
    <property type="entry name" value="Galactose-binding domain-like"/>
    <property type="match status" value="1"/>
</dbReference>
<dbReference type="RefSeq" id="WP_188504429.1">
    <property type="nucleotide sequence ID" value="NZ_BMER01000001.1"/>
</dbReference>
<reference evidence="12" key="1">
    <citation type="journal article" date="2014" name="Int. J. Syst. Evol. Microbiol.">
        <title>Complete genome sequence of Corynebacterium casei LMG S-19264T (=DSM 44701T), isolated from a smear-ripened cheese.</title>
        <authorList>
            <consortium name="US DOE Joint Genome Institute (JGI-PGF)"/>
            <person name="Walter F."/>
            <person name="Albersmeier A."/>
            <person name="Kalinowski J."/>
            <person name="Ruckert C."/>
        </authorList>
    </citation>
    <scope>NUCLEOTIDE SEQUENCE</scope>
    <source>
        <strain evidence="12">CGMCC 1.12195</strain>
    </source>
</reference>
<comment type="caution">
    <text evidence="12">The sequence shown here is derived from an EMBL/GenBank/DDBJ whole genome shotgun (WGS) entry which is preliminary data.</text>
</comment>
<feature type="chain" id="PRO_5037869668" description="beta-N-acetylhexosaminidase" evidence="7">
    <location>
        <begin position="26"/>
        <end position="755"/>
    </location>
</feature>
<feature type="domain" description="Glycoside hydrolase family 20 catalytic" evidence="8">
    <location>
        <begin position="157"/>
        <end position="499"/>
    </location>
</feature>
<dbReference type="InterPro" id="IPR029018">
    <property type="entry name" value="Hex-like_dom2"/>
</dbReference>
<dbReference type="GO" id="GO:0030203">
    <property type="term" value="P:glycosaminoglycan metabolic process"/>
    <property type="evidence" value="ECO:0007669"/>
    <property type="project" value="TreeGrafter"/>
</dbReference>
<protein>
    <recommendedName>
        <fullName evidence="3">beta-N-acetylhexosaminidase</fullName>
        <ecNumber evidence="3">3.2.1.52</ecNumber>
    </recommendedName>
</protein>
<dbReference type="SUPFAM" id="SSF55545">
    <property type="entry name" value="beta-N-acetylhexosaminidase-like domain"/>
    <property type="match status" value="1"/>
</dbReference>
<accession>A0A917HE14</accession>
<comment type="catalytic activity">
    <reaction evidence="1">
        <text>Hydrolysis of terminal non-reducing N-acetyl-D-hexosamine residues in N-acetyl-beta-D-hexosaminides.</text>
        <dbReference type="EC" id="3.2.1.52"/>
    </reaction>
</comment>
<keyword evidence="13" id="KW-1185">Reference proteome</keyword>
<evidence type="ECO:0000259" key="8">
    <source>
        <dbReference type="Pfam" id="PF00728"/>
    </source>
</evidence>
<dbReference type="PRINTS" id="PR00738">
    <property type="entry name" value="GLHYDRLASE20"/>
</dbReference>
<evidence type="ECO:0000256" key="6">
    <source>
        <dbReference type="PIRSR" id="PIRSR625705-1"/>
    </source>
</evidence>
<dbReference type="InterPro" id="IPR017853">
    <property type="entry name" value="GH"/>
</dbReference>
<feature type="domain" description="GH29D-like beta-sandwich" evidence="11">
    <location>
        <begin position="546"/>
        <end position="597"/>
    </location>
</feature>
<dbReference type="InterPro" id="IPR008979">
    <property type="entry name" value="Galactose-bd-like_sf"/>
</dbReference>
<dbReference type="InterPro" id="IPR059177">
    <property type="entry name" value="GH29D-like_dom"/>
</dbReference>
<proteinExistence type="inferred from homology"/>
<organism evidence="12 13">
    <name type="scientific">Parapedobacter pyrenivorans</name>
    <dbReference type="NCBI Taxonomy" id="1305674"/>
    <lineage>
        <taxon>Bacteria</taxon>
        <taxon>Pseudomonadati</taxon>
        <taxon>Bacteroidota</taxon>
        <taxon>Sphingobacteriia</taxon>
        <taxon>Sphingobacteriales</taxon>
        <taxon>Sphingobacteriaceae</taxon>
        <taxon>Parapedobacter</taxon>
    </lineage>
</organism>
<evidence type="ECO:0000256" key="1">
    <source>
        <dbReference type="ARBA" id="ARBA00001231"/>
    </source>
</evidence>
<evidence type="ECO:0000259" key="11">
    <source>
        <dbReference type="Pfam" id="PF13290"/>
    </source>
</evidence>
<dbReference type="InterPro" id="IPR015882">
    <property type="entry name" value="HEX_bac_N"/>
</dbReference>
<dbReference type="SUPFAM" id="SSF51445">
    <property type="entry name" value="(Trans)glycosidases"/>
    <property type="match status" value="1"/>
</dbReference>
<dbReference type="Gene3D" id="3.20.20.80">
    <property type="entry name" value="Glycosidases"/>
    <property type="match status" value="1"/>
</dbReference>
<dbReference type="PANTHER" id="PTHR22600:SF57">
    <property type="entry name" value="BETA-N-ACETYLHEXOSAMINIDASE"/>
    <property type="match status" value="1"/>
</dbReference>
<dbReference type="GO" id="GO:0005975">
    <property type="term" value="P:carbohydrate metabolic process"/>
    <property type="evidence" value="ECO:0007669"/>
    <property type="project" value="InterPro"/>
</dbReference>
<evidence type="ECO:0000259" key="9">
    <source>
        <dbReference type="Pfam" id="PF00754"/>
    </source>
</evidence>
<feature type="domain" description="Beta-hexosaminidase bacterial type N-terminal" evidence="10">
    <location>
        <begin position="30"/>
        <end position="153"/>
    </location>
</feature>
<keyword evidence="5" id="KW-0326">Glycosidase</keyword>
<dbReference type="Pfam" id="PF00728">
    <property type="entry name" value="Glyco_hydro_20"/>
    <property type="match status" value="1"/>
</dbReference>
<evidence type="ECO:0000259" key="10">
    <source>
        <dbReference type="Pfam" id="PF02838"/>
    </source>
</evidence>
<dbReference type="Proteomes" id="UP000660862">
    <property type="component" value="Unassembled WGS sequence"/>
</dbReference>
<dbReference type="Pfam" id="PF02838">
    <property type="entry name" value="Glyco_hydro_20b"/>
    <property type="match status" value="1"/>
</dbReference>
<keyword evidence="7" id="KW-0732">Signal</keyword>
<gene>
    <name evidence="12" type="ORF">GCM10007415_05820</name>
</gene>
<dbReference type="SUPFAM" id="SSF49785">
    <property type="entry name" value="Galactose-binding domain-like"/>
    <property type="match status" value="1"/>
</dbReference>
<dbReference type="EC" id="3.2.1.52" evidence="3"/>
<evidence type="ECO:0000256" key="4">
    <source>
        <dbReference type="ARBA" id="ARBA00022801"/>
    </source>
</evidence>
<dbReference type="InterPro" id="IPR015883">
    <property type="entry name" value="Glyco_hydro_20_cat"/>
</dbReference>
<dbReference type="CDD" id="cd06563">
    <property type="entry name" value="GH20_chitobiase-like"/>
    <property type="match status" value="1"/>
</dbReference>
<dbReference type="EMBL" id="BMER01000001">
    <property type="protein sequence ID" value="GGG76825.1"/>
    <property type="molecule type" value="Genomic_DNA"/>
</dbReference>
<reference evidence="12" key="2">
    <citation type="submission" date="2020-09" db="EMBL/GenBank/DDBJ databases">
        <authorList>
            <person name="Sun Q."/>
            <person name="Zhou Y."/>
        </authorList>
    </citation>
    <scope>NUCLEOTIDE SEQUENCE</scope>
    <source>
        <strain evidence="12">CGMCC 1.12195</strain>
    </source>
</reference>
<dbReference type="PANTHER" id="PTHR22600">
    <property type="entry name" value="BETA-HEXOSAMINIDASE"/>
    <property type="match status" value="1"/>
</dbReference>
<dbReference type="GO" id="GO:0004563">
    <property type="term" value="F:beta-N-acetylhexosaminidase activity"/>
    <property type="evidence" value="ECO:0007669"/>
    <property type="project" value="UniProtKB-EC"/>
</dbReference>
<evidence type="ECO:0000256" key="2">
    <source>
        <dbReference type="ARBA" id="ARBA00006285"/>
    </source>
</evidence>
<name>A0A917HE14_9SPHI</name>
<sequence length="755" mass="84810">MAQYASRLLLGLLAVPLIVAMPAFAQNEVPIIPRPTLVEMHEGKYVFPSVTSIYAFEPFVDIATLLAEHPVARFMAVERIKSYKRIPGSGVRLIQARDMDRLAADAYRLVVDTSGIIITAHQPAAMLNGILTVLQLAYTQSAGGELPAMLIEDRPRFVYRGLHLDVSRHFYPLSFLKKFIDLMALYKFNTFHWHLTDGAGWRLEIKKYPELTQKAAWRTHAVWKDWQQHGRRYLEAGAPNASGGYYTQAEARELVAYAMRKGITIIPEIEMPGHSEEVLAVYPQLSCTGKPYHHAEFCIGNEETFLFLTNVLDEVTAIFPSEYIHIGGDEVNKESWTSCAKCKARMEEKGLKEVGKLQHYAVGRIDSFLRSRGKKLIGWDEIQEGGLPPGATVMSWRGEARGVQAANAGHDVIMTPTSHLYFDYYQSDPRTQPEAIGGYIPLSAVYAYDPMPAGVAADKAKHILGAQGNVWTEYMPTTEHVEYMVFPRALALAEVVWSDTKNRDWDDFYRRLQAHYRLLQQLNTNYYRPSYGVDIDVTFNPDTLTNTISLVTEQHRLGIRYTTDGQEPDAKSPLYTKPIELAMPATIQAAYFVDSGRVGPIAVAKADIHRAIGKSIAYQTPWDAAYPAQQDSTLLNGQKGGKGPDDGQWQGFTNNVDVTVDFERREALNTVTIRFLQDASVHAYQPGEVTVLLSDNGKNFREVGSLTNDLPPEEKFRKVKTYTFDFDTTQTARYVRVVATNAQNALLLTDEVVVY</sequence>
<keyword evidence="4" id="KW-0378">Hydrolase</keyword>
<feature type="signal peptide" evidence="7">
    <location>
        <begin position="1"/>
        <end position="25"/>
    </location>
</feature>
<evidence type="ECO:0000256" key="5">
    <source>
        <dbReference type="ARBA" id="ARBA00023295"/>
    </source>
</evidence>
<dbReference type="GO" id="GO:0016020">
    <property type="term" value="C:membrane"/>
    <property type="evidence" value="ECO:0007669"/>
    <property type="project" value="TreeGrafter"/>
</dbReference>
<feature type="domain" description="F5/8 type C" evidence="9">
    <location>
        <begin position="631"/>
        <end position="744"/>
    </location>
</feature>
<dbReference type="InterPro" id="IPR025705">
    <property type="entry name" value="Beta_hexosaminidase_sua/sub"/>
</dbReference>
<dbReference type="Pfam" id="PF13290">
    <property type="entry name" value="CHB_HEX_C_1"/>
    <property type="match status" value="1"/>
</dbReference>
<evidence type="ECO:0000313" key="12">
    <source>
        <dbReference type="EMBL" id="GGG76825.1"/>
    </source>
</evidence>
<dbReference type="Pfam" id="PF00754">
    <property type="entry name" value="F5_F8_type_C"/>
    <property type="match status" value="1"/>
</dbReference>
<evidence type="ECO:0000313" key="13">
    <source>
        <dbReference type="Proteomes" id="UP000660862"/>
    </source>
</evidence>
<dbReference type="Gene3D" id="3.30.379.10">
    <property type="entry name" value="Chitobiase/beta-hexosaminidase domain 2-like"/>
    <property type="match status" value="1"/>
</dbReference>
<dbReference type="InterPro" id="IPR000421">
    <property type="entry name" value="FA58C"/>
</dbReference>
<evidence type="ECO:0000256" key="3">
    <source>
        <dbReference type="ARBA" id="ARBA00012663"/>
    </source>
</evidence>
<dbReference type="AlphaFoldDB" id="A0A917HE14"/>
<evidence type="ECO:0000256" key="7">
    <source>
        <dbReference type="SAM" id="SignalP"/>
    </source>
</evidence>
<feature type="active site" description="Proton donor" evidence="6">
    <location>
        <position position="330"/>
    </location>
</feature>
<comment type="similarity">
    <text evidence="2">Belongs to the glycosyl hydrolase 20 family.</text>
</comment>